<name>A0A7M1RY97_9CAUD</name>
<proteinExistence type="predicted"/>
<dbReference type="Proteomes" id="UP000593686">
    <property type="component" value="Genome"/>
</dbReference>
<reference evidence="1 2" key="1">
    <citation type="submission" date="2020-07" db="EMBL/GenBank/DDBJ databases">
        <title>Taxonomic proposal: Crassvirales, a new order of highly abundant and diverse bacterial viruses.</title>
        <authorList>
            <person name="Shkoporov A.N."/>
            <person name="Stockdale S.R."/>
            <person name="Guerin E."/>
            <person name="Ross R.P."/>
            <person name="Hill C."/>
        </authorList>
    </citation>
    <scope>NUCLEOTIDE SEQUENCE [LARGE SCALE GENOMIC DNA]</scope>
</reference>
<dbReference type="KEGG" id="vg:65129886"/>
<evidence type="ECO:0000313" key="1">
    <source>
        <dbReference type="EMBL" id="QOR59338.1"/>
    </source>
</evidence>
<evidence type="ECO:0000313" key="2">
    <source>
        <dbReference type="Proteomes" id="UP000593686"/>
    </source>
</evidence>
<protein>
    <submittedName>
        <fullName evidence="1">Uncharacterized protein</fullName>
    </submittedName>
</protein>
<dbReference type="GeneID" id="65129886"/>
<keyword evidence="2" id="KW-1185">Reference proteome</keyword>
<dbReference type="RefSeq" id="YP_010111496.1">
    <property type="nucleotide sequence ID" value="NC_055882.1"/>
</dbReference>
<accession>A0A7M1RY97</accession>
<organism evidence="1 2">
    <name type="scientific">uncultured phage cr116_1</name>
    <dbReference type="NCBI Taxonomy" id="2772073"/>
    <lineage>
        <taxon>Viruses</taxon>
        <taxon>Duplodnaviria</taxon>
        <taxon>Heunggongvirae</taxon>
        <taxon>Uroviricota</taxon>
        <taxon>Caudoviricetes</taxon>
        <taxon>Crassvirales</taxon>
        <taxon>Steigviridae</taxon>
        <taxon>Asinivirinae</taxon>
        <taxon>Pamirivirus</taxon>
        <taxon>Pamirivirus faecium</taxon>
    </lineage>
</organism>
<dbReference type="EMBL" id="MT774389">
    <property type="protein sequence ID" value="QOR59338.1"/>
    <property type="molecule type" value="Genomic_DNA"/>
</dbReference>
<sequence>MVQLSITIDDNNKVTVNQSATPTKVEKKSTIADKTYFIIMRNSDKSYWPELVTEDFQEALFTKRELEKNGGFCYSYRIFVQKNGSIVPCNNTDFDIYSL</sequence>